<dbReference type="PANTHER" id="PTHR37255:SF1">
    <property type="entry name" value="OS07G0669600 PROTEIN"/>
    <property type="match status" value="1"/>
</dbReference>
<dbReference type="OrthoDB" id="1931944at2759"/>
<evidence type="ECO:0000313" key="3">
    <source>
        <dbReference type="Proteomes" id="UP000236161"/>
    </source>
</evidence>
<dbReference type="STRING" id="1088818.A0A2I0AQ49"/>
<name>A0A2I0AQ49_9ASPA</name>
<dbReference type="EMBL" id="KZ451961">
    <property type="protein sequence ID" value="PKA57655.1"/>
    <property type="molecule type" value="Genomic_DNA"/>
</dbReference>
<protein>
    <submittedName>
        <fullName evidence="2">Uncharacterized protein</fullName>
    </submittedName>
</protein>
<dbReference type="Proteomes" id="UP000236161">
    <property type="component" value="Unassembled WGS sequence"/>
</dbReference>
<feature type="compositionally biased region" description="Basic residues" evidence="1">
    <location>
        <begin position="170"/>
        <end position="182"/>
    </location>
</feature>
<dbReference type="PANTHER" id="PTHR37255">
    <property type="entry name" value="OS07G0669600 PROTEIN"/>
    <property type="match status" value="1"/>
</dbReference>
<organism evidence="2 3">
    <name type="scientific">Apostasia shenzhenica</name>
    <dbReference type="NCBI Taxonomy" id="1088818"/>
    <lineage>
        <taxon>Eukaryota</taxon>
        <taxon>Viridiplantae</taxon>
        <taxon>Streptophyta</taxon>
        <taxon>Embryophyta</taxon>
        <taxon>Tracheophyta</taxon>
        <taxon>Spermatophyta</taxon>
        <taxon>Magnoliopsida</taxon>
        <taxon>Liliopsida</taxon>
        <taxon>Asparagales</taxon>
        <taxon>Orchidaceae</taxon>
        <taxon>Apostasioideae</taxon>
        <taxon>Apostasia</taxon>
    </lineage>
</organism>
<accession>A0A2I0AQ49</accession>
<evidence type="ECO:0000313" key="2">
    <source>
        <dbReference type="EMBL" id="PKA57655.1"/>
    </source>
</evidence>
<evidence type="ECO:0000256" key="1">
    <source>
        <dbReference type="SAM" id="MobiDB-lite"/>
    </source>
</evidence>
<feature type="region of interest" description="Disordered" evidence="1">
    <location>
        <begin position="170"/>
        <end position="197"/>
    </location>
</feature>
<sequence length="242" mass="26634">MNVGDLVATVPAEQLRRLRPSALRFRALARFDLAAPVPALPSTPPLFPYSVTSSLPASAPSALGRLDSSLVVLKSRLELAHPNGPMATNKAAALAKFLERKLQQPGGLNSLDPVHLEIAVNNAKATVNASNGRASSSGVAIRHVSSFGGAVEPESDRVFEIDNLKETRIKKKKKKKKNKVGKKTRDQDRGSKMLKKKKRKKVYFNSLCLYYFSRFSHMLNSCLMALQNLKAHKCIVQKQFKS</sequence>
<dbReference type="AlphaFoldDB" id="A0A2I0AQ49"/>
<keyword evidence="3" id="KW-1185">Reference proteome</keyword>
<proteinExistence type="predicted"/>
<reference evidence="2 3" key="1">
    <citation type="journal article" date="2017" name="Nature">
        <title>The Apostasia genome and the evolution of orchids.</title>
        <authorList>
            <person name="Zhang G.Q."/>
            <person name="Liu K.W."/>
            <person name="Li Z."/>
            <person name="Lohaus R."/>
            <person name="Hsiao Y.Y."/>
            <person name="Niu S.C."/>
            <person name="Wang J.Y."/>
            <person name="Lin Y.C."/>
            <person name="Xu Q."/>
            <person name="Chen L.J."/>
            <person name="Yoshida K."/>
            <person name="Fujiwara S."/>
            <person name="Wang Z.W."/>
            <person name="Zhang Y.Q."/>
            <person name="Mitsuda N."/>
            <person name="Wang M."/>
            <person name="Liu G.H."/>
            <person name="Pecoraro L."/>
            <person name="Huang H.X."/>
            <person name="Xiao X.J."/>
            <person name="Lin M."/>
            <person name="Wu X.Y."/>
            <person name="Wu W.L."/>
            <person name="Chen Y.Y."/>
            <person name="Chang S.B."/>
            <person name="Sakamoto S."/>
            <person name="Ohme-Takagi M."/>
            <person name="Yagi M."/>
            <person name="Zeng S.J."/>
            <person name="Shen C.Y."/>
            <person name="Yeh C.M."/>
            <person name="Luo Y.B."/>
            <person name="Tsai W.C."/>
            <person name="Van de Peer Y."/>
            <person name="Liu Z.J."/>
        </authorList>
    </citation>
    <scope>NUCLEOTIDE SEQUENCE [LARGE SCALE GENOMIC DNA]</scope>
    <source>
        <strain evidence="3">cv. Shenzhen</strain>
        <tissue evidence="2">Stem</tissue>
    </source>
</reference>
<gene>
    <name evidence="2" type="ORF">AXF42_Ash016701</name>
</gene>